<keyword evidence="5" id="KW-0999">Mitochondrion inner membrane</keyword>
<dbReference type="Pfam" id="PF04716">
    <property type="entry name" value="ETC_C1_NDUFA5"/>
    <property type="match status" value="1"/>
</dbReference>
<dbReference type="OrthoDB" id="286811at2759"/>
<reference evidence="10 11" key="1">
    <citation type="submission" date="2019-09" db="EMBL/GenBank/DDBJ databases">
        <title>Draft genome of the ectomycorrhizal ascomycete Sphaerosporella brunnea.</title>
        <authorList>
            <consortium name="DOE Joint Genome Institute"/>
            <person name="Benucci G.M."/>
            <person name="Marozzi G."/>
            <person name="Antonielli L."/>
            <person name="Sanchez S."/>
            <person name="Marco P."/>
            <person name="Wang X."/>
            <person name="Falini L.B."/>
            <person name="Barry K."/>
            <person name="Haridas S."/>
            <person name="Lipzen A."/>
            <person name="Labutti K."/>
            <person name="Grigoriev I.V."/>
            <person name="Murat C."/>
            <person name="Martin F."/>
            <person name="Albertini E."/>
            <person name="Donnini D."/>
            <person name="Bonito G."/>
        </authorList>
    </citation>
    <scope>NUCLEOTIDE SEQUENCE [LARGE SCALE GENOMIC DNA]</scope>
    <source>
        <strain evidence="10 11">Sb_GMNB300</strain>
    </source>
</reference>
<accession>A0A5J5EEN0</accession>
<dbReference type="InterPro" id="IPR006806">
    <property type="entry name" value="NDUFA5"/>
</dbReference>
<name>A0A5J5EEN0_9PEZI</name>
<evidence type="ECO:0000256" key="8">
    <source>
        <dbReference type="ARBA" id="ARBA00023136"/>
    </source>
</evidence>
<evidence type="ECO:0000313" key="11">
    <source>
        <dbReference type="Proteomes" id="UP000326924"/>
    </source>
</evidence>
<evidence type="ECO:0000256" key="9">
    <source>
        <dbReference type="SAM" id="MobiDB-lite"/>
    </source>
</evidence>
<evidence type="ECO:0000256" key="6">
    <source>
        <dbReference type="ARBA" id="ARBA00022982"/>
    </source>
</evidence>
<dbReference type="GO" id="GO:0005743">
    <property type="term" value="C:mitochondrial inner membrane"/>
    <property type="evidence" value="ECO:0007669"/>
    <property type="project" value="UniProtKB-SubCell"/>
</dbReference>
<keyword evidence="11" id="KW-1185">Reference proteome</keyword>
<sequence length="227" mass="25074">MRPSTRLLTARLPPFTPTGITGVLTHPHPRPTLIALYKHTLQLLQELPAHSVYRQSTENLTKARLNTVESIKPPGFEAYAAARKQAGEPEHPELRDVAKFMCAILANLEASTSHEGNKLYARNEMKRWGPILRAAAAGASSPAPAQESQLAEMAKAEEVPELEPQLTAEQVETIEEGVGEGLIEEIIDEGWAELECAKAMLEDRVWEPLAEVPEEGQWVAYERVPSN</sequence>
<comment type="similarity">
    <text evidence="2">Belongs to the complex I NDUFA5 subunit family.</text>
</comment>
<dbReference type="GO" id="GO:0022904">
    <property type="term" value="P:respiratory electron transport chain"/>
    <property type="evidence" value="ECO:0007669"/>
    <property type="project" value="InterPro"/>
</dbReference>
<keyword evidence="4" id="KW-0679">Respiratory chain</keyword>
<organism evidence="10 11">
    <name type="scientific">Sphaerosporella brunnea</name>
    <dbReference type="NCBI Taxonomy" id="1250544"/>
    <lineage>
        <taxon>Eukaryota</taxon>
        <taxon>Fungi</taxon>
        <taxon>Dikarya</taxon>
        <taxon>Ascomycota</taxon>
        <taxon>Pezizomycotina</taxon>
        <taxon>Pezizomycetes</taxon>
        <taxon>Pezizales</taxon>
        <taxon>Pyronemataceae</taxon>
        <taxon>Sphaerosporella</taxon>
    </lineage>
</organism>
<evidence type="ECO:0000256" key="3">
    <source>
        <dbReference type="ARBA" id="ARBA00022448"/>
    </source>
</evidence>
<feature type="region of interest" description="Disordered" evidence="9">
    <location>
        <begin position="139"/>
        <end position="165"/>
    </location>
</feature>
<dbReference type="InParanoid" id="A0A5J5EEN0"/>
<dbReference type="Proteomes" id="UP000326924">
    <property type="component" value="Unassembled WGS sequence"/>
</dbReference>
<keyword evidence="6" id="KW-0249">Electron transport</keyword>
<comment type="caution">
    <text evidence="10">The sequence shown here is derived from an EMBL/GenBank/DDBJ whole genome shotgun (WGS) entry which is preliminary data.</text>
</comment>
<gene>
    <name evidence="10" type="ORF">FN846DRAFT_979022</name>
</gene>
<keyword evidence="3" id="KW-0813">Transport</keyword>
<evidence type="ECO:0000256" key="2">
    <source>
        <dbReference type="ARBA" id="ARBA00010261"/>
    </source>
</evidence>
<evidence type="ECO:0000256" key="7">
    <source>
        <dbReference type="ARBA" id="ARBA00023128"/>
    </source>
</evidence>
<keyword evidence="8" id="KW-0472">Membrane</keyword>
<dbReference type="PANTHER" id="PTHR12653:SF0">
    <property type="entry name" value="NADH DEHYDROGENASE [UBIQUINONE] 1 ALPHA SUBCOMPLEX SUBUNIT 5"/>
    <property type="match status" value="1"/>
</dbReference>
<dbReference type="EMBL" id="VXIS01000446">
    <property type="protein sequence ID" value="KAA8893426.1"/>
    <property type="molecule type" value="Genomic_DNA"/>
</dbReference>
<comment type="subcellular location">
    <subcellularLocation>
        <location evidence="1">Mitochondrion inner membrane</location>
        <topology evidence="1">Peripheral membrane protein</topology>
        <orientation evidence="1">Matrix side</orientation>
    </subcellularLocation>
</comment>
<evidence type="ECO:0000256" key="1">
    <source>
        <dbReference type="ARBA" id="ARBA00004443"/>
    </source>
</evidence>
<evidence type="ECO:0000256" key="4">
    <source>
        <dbReference type="ARBA" id="ARBA00022660"/>
    </source>
</evidence>
<keyword evidence="7" id="KW-0496">Mitochondrion</keyword>
<evidence type="ECO:0000313" key="10">
    <source>
        <dbReference type="EMBL" id="KAA8893426.1"/>
    </source>
</evidence>
<evidence type="ECO:0000256" key="5">
    <source>
        <dbReference type="ARBA" id="ARBA00022792"/>
    </source>
</evidence>
<proteinExistence type="inferred from homology"/>
<dbReference type="PANTHER" id="PTHR12653">
    <property type="entry name" value="NADH-UBIQUINONE OXIDOREDUCTASE 13 KD-B SUBUNIT"/>
    <property type="match status" value="1"/>
</dbReference>
<dbReference type="AlphaFoldDB" id="A0A5J5EEN0"/>
<protein>
    <submittedName>
        <fullName evidence="10">ETC complex I subunit conserved region-domain-containing protein</fullName>
    </submittedName>
</protein>